<dbReference type="SUPFAM" id="SSF51120">
    <property type="entry name" value="beta-Roll"/>
    <property type="match status" value="2"/>
</dbReference>
<evidence type="ECO:0000259" key="5">
    <source>
        <dbReference type="Pfam" id="PF08548"/>
    </source>
</evidence>
<comment type="subcellular location">
    <subcellularLocation>
        <location evidence="2">Secreted</location>
    </subcellularLocation>
</comment>
<evidence type="ECO:0000256" key="4">
    <source>
        <dbReference type="ARBA" id="ARBA00022737"/>
    </source>
</evidence>
<name>A0A124JTJ8_9SPHN</name>
<dbReference type="InterPro" id="IPR011049">
    <property type="entry name" value="Serralysin-like_metalloprot_C"/>
</dbReference>
<dbReference type="GO" id="GO:0005509">
    <property type="term" value="F:calcium ion binding"/>
    <property type="evidence" value="ECO:0007669"/>
    <property type="project" value="InterPro"/>
</dbReference>
<dbReference type="RefSeq" id="WP_067912971.1">
    <property type="nucleotide sequence ID" value="NZ_KQ954246.1"/>
</dbReference>
<evidence type="ECO:0000313" key="7">
    <source>
        <dbReference type="Proteomes" id="UP000058012"/>
    </source>
</evidence>
<evidence type="ECO:0000256" key="3">
    <source>
        <dbReference type="ARBA" id="ARBA00022525"/>
    </source>
</evidence>
<evidence type="ECO:0000313" key="6">
    <source>
        <dbReference type="EMBL" id="KUR70250.1"/>
    </source>
</evidence>
<dbReference type="OrthoDB" id="733404at2"/>
<accession>A0A124JTJ8</accession>
<dbReference type="PROSITE" id="PS00330">
    <property type="entry name" value="HEMOLYSIN_CALCIUM"/>
    <property type="match status" value="1"/>
</dbReference>
<dbReference type="EMBL" id="LLZS01000009">
    <property type="protein sequence ID" value="KUR70250.1"/>
    <property type="molecule type" value="Genomic_DNA"/>
</dbReference>
<dbReference type="GO" id="GO:0005615">
    <property type="term" value="C:extracellular space"/>
    <property type="evidence" value="ECO:0007669"/>
    <property type="project" value="InterPro"/>
</dbReference>
<organism evidence="6 7">
    <name type="scientific">Novosphingobium fuchskuhlense</name>
    <dbReference type="NCBI Taxonomy" id="1117702"/>
    <lineage>
        <taxon>Bacteria</taxon>
        <taxon>Pseudomonadati</taxon>
        <taxon>Pseudomonadota</taxon>
        <taxon>Alphaproteobacteria</taxon>
        <taxon>Sphingomonadales</taxon>
        <taxon>Sphingomonadaceae</taxon>
        <taxon>Novosphingobium</taxon>
    </lineage>
</organism>
<dbReference type="InterPro" id="IPR018511">
    <property type="entry name" value="Hemolysin-typ_Ca-bd_CS"/>
</dbReference>
<dbReference type="Pfam" id="PF00353">
    <property type="entry name" value="HemolysinCabind"/>
    <property type="match status" value="1"/>
</dbReference>
<dbReference type="PANTHER" id="PTHR38340">
    <property type="entry name" value="S-LAYER PROTEIN"/>
    <property type="match status" value="1"/>
</dbReference>
<comment type="cofactor">
    <cofactor evidence="1">
        <name>Ca(2+)</name>
        <dbReference type="ChEBI" id="CHEBI:29108"/>
    </cofactor>
</comment>
<protein>
    <recommendedName>
        <fullName evidence="5">Peptidase M10 serralysin C-terminal domain-containing protein</fullName>
    </recommendedName>
</protein>
<keyword evidence="7" id="KW-1185">Reference proteome</keyword>
<comment type="caution">
    <text evidence="6">The sequence shown here is derived from an EMBL/GenBank/DDBJ whole genome shotgun (WGS) entry which is preliminary data.</text>
</comment>
<dbReference type="PANTHER" id="PTHR38340:SF1">
    <property type="entry name" value="S-LAYER PROTEIN"/>
    <property type="match status" value="1"/>
</dbReference>
<dbReference type="PRINTS" id="PR00313">
    <property type="entry name" value="CABNDNGRPT"/>
</dbReference>
<dbReference type="Gene3D" id="2.150.10.10">
    <property type="entry name" value="Serralysin-like metalloprotease, C-terminal"/>
    <property type="match status" value="1"/>
</dbReference>
<dbReference type="InterPro" id="IPR050557">
    <property type="entry name" value="RTX_toxin/Mannuronan_C5-epim"/>
</dbReference>
<proteinExistence type="predicted"/>
<dbReference type="InterPro" id="IPR001343">
    <property type="entry name" value="Hemolysn_Ca-bd"/>
</dbReference>
<reference evidence="6 7" key="1">
    <citation type="submission" date="2015-10" db="EMBL/GenBank/DDBJ databases">
        <title>Draft genome sequence of Novosphingobium fuchskuhlense DSM 25065 isolated from a surface water sample of the southwest basin of Lake Grosse Fuchskuhle.</title>
        <authorList>
            <person name="Ruckert C."/>
            <person name="Winkler A."/>
            <person name="Glaeser J."/>
            <person name="Grossart H.-P."/>
            <person name="Kalinowski J."/>
            <person name="Glaeser S."/>
        </authorList>
    </citation>
    <scope>NUCLEOTIDE SEQUENCE [LARGE SCALE GENOMIC DNA]</scope>
    <source>
        <strain evidence="6 7">FNE08-7</strain>
    </source>
</reference>
<dbReference type="SUPFAM" id="SSF55486">
    <property type="entry name" value="Metalloproteases ('zincins'), catalytic domain"/>
    <property type="match status" value="1"/>
</dbReference>
<keyword evidence="4" id="KW-0677">Repeat</keyword>
<feature type="domain" description="Peptidase M10 serralysin C-terminal" evidence="5">
    <location>
        <begin position="246"/>
        <end position="431"/>
    </location>
</feature>
<dbReference type="GO" id="GO:0008237">
    <property type="term" value="F:metallopeptidase activity"/>
    <property type="evidence" value="ECO:0007669"/>
    <property type="project" value="InterPro"/>
</dbReference>
<gene>
    <name evidence="6" type="ORF">AQZ52_15455</name>
</gene>
<dbReference type="AlphaFoldDB" id="A0A124JTJ8"/>
<keyword evidence="3" id="KW-0964">Secreted</keyword>
<dbReference type="InterPro" id="IPR013858">
    <property type="entry name" value="Peptidase_M10B_C"/>
</dbReference>
<dbReference type="InterPro" id="IPR024079">
    <property type="entry name" value="MetalloPept_cat_dom_sf"/>
</dbReference>
<dbReference type="Proteomes" id="UP000058012">
    <property type="component" value="Unassembled WGS sequence"/>
</dbReference>
<evidence type="ECO:0000256" key="2">
    <source>
        <dbReference type="ARBA" id="ARBA00004613"/>
    </source>
</evidence>
<dbReference type="Pfam" id="PF08548">
    <property type="entry name" value="Peptidase_M10_C"/>
    <property type="match status" value="1"/>
</dbReference>
<dbReference type="Gene3D" id="3.40.390.10">
    <property type="entry name" value="Collagenase (Catalytic Domain)"/>
    <property type="match status" value="1"/>
</dbReference>
<evidence type="ECO:0000256" key="1">
    <source>
        <dbReference type="ARBA" id="ARBA00001913"/>
    </source>
</evidence>
<dbReference type="STRING" id="1117702.AQZ52_15455"/>
<sequence>MATTRTIPVFTDLQIVQALTTNWGGLSQGTTRSFAGPRVTYSVPATAPVDVFGRAVETPGFVAPGADAAACAALAFELWDDLVAIDLDPVTDPAKAPAAAITLAFSSTTKGGGIYTLSRFTLSSSKAKTMDAGRVWLNPAWPEFQHPAYGDRGLEAMLHEIGHALGLSHPAVYDVANAVMPSYAANAGFTKDTLRWTVMSYFAANVNDPAVDRIGGGQTPDVIHDGINAATPLLYDIRAIQALYGADKTTRTGDDTYGFHMKLSGPARPVFDFVATPDPVIAIYDAGGNDTLDASGYGTNQRITLVPGRLSDIGNLTQNVAIAFGTVIENAIGGSGNDAITGNAADNRLQGGAGGDLIRGGAGADVLEGGAGNDKLIGDAGGDRLIGGAGADRLIGGAGSDTFVFDTLPAASSQRDVIGDFTSGTDHIALAGAAFAGTASGALLLAPVAIHPGDHLLYDQPNGLLLYDADGTGPGAAVQIAVLTGHPLLTAADIIVI</sequence>